<keyword evidence="1" id="KW-1133">Transmembrane helix</keyword>
<feature type="transmembrane region" description="Helical" evidence="1">
    <location>
        <begin position="7"/>
        <end position="26"/>
    </location>
</feature>
<proteinExistence type="predicted"/>
<accession>A0A0R1W6V9</accession>
<feature type="transmembrane region" description="Helical" evidence="1">
    <location>
        <begin position="403"/>
        <end position="425"/>
    </location>
</feature>
<dbReference type="EMBL" id="AZGF01000003">
    <property type="protein sequence ID" value="KRM13141.1"/>
    <property type="molecule type" value="Genomic_DNA"/>
</dbReference>
<feature type="transmembrane region" description="Helical" evidence="1">
    <location>
        <begin position="147"/>
        <end position="167"/>
    </location>
</feature>
<feature type="transmembrane region" description="Helical" evidence="1">
    <location>
        <begin position="204"/>
        <end position="220"/>
    </location>
</feature>
<protein>
    <recommendedName>
        <fullName evidence="4">Integral membrane protein</fullName>
    </recommendedName>
</protein>
<evidence type="ECO:0008006" key="4">
    <source>
        <dbReference type="Google" id="ProtNLM"/>
    </source>
</evidence>
<evidence type="ECO:0000256" key="1">
    <source>
        <dbReference type="SAM" id="Phobius"/>
    </source>
</evidence>
<dbReference type="AlphaFoldDB" id="A0A0R1W6V9"/>
<feature type="transmembrane region" description="Helical" evidence="1">
    <location>
        <begin position="179"/>
        <end position="198"/>
    </location>
</feature>
<organism evidence="2 3">
    <name type="scientific">Paucilactobacillus suebicus DSM 5007 = KCTC 3549</name>
    <dbReference type="NCBI Taxonomy" id="1423807"/>
    <lineage>
        <taxon>Bacteria</taxon>
        <taxon>Bacillati</taxon>
        <taxon>Bacillota</taxon>
        <taxon>Bacilli</taxon>
        <taxon>Lactobacillales</taxon>
        <taxon>Lactobacillaceae</taxon>
        <taxon>Paucilactobacillus</taxon>
    </lineage>
</organism>
<dbReference type="eggNOG" id="COG1807">
    <property type="taxonomic scope" value="Bacteria"/>
</dbReference>
<feature type="transmembrane region" description="Helical" evidence="1">
    <location>
        <begin position="32"/>
        <end position="58"/>
    </location>
</feature>
<dbReference type="PATRIC" id="fig|1423807.3.peg.1312"/>
<feature type="transmembrane region" description="Helical" evidence="1">
    <location>
        <begin position="437"/>
        <end position="454"/>
    </location>
</feature>
<keyword evidence="1" id="KW-0472">Membrane</keyword>
<evidence type="ECO:0000313" key="3">
    <source>
        <dbReference type="Proteomes" id="UP000051820"/>
    </source>
</evidence>
<gene>
    <name evidence="2" type="ORF">FD16_GL001285</name>
</gene>
<dbReference type="STRING" id="1423807.FD16_GL001285"/>
<keyword evidence="1" id="KW-0812">Transmembrane</keyword>
<reference evidence="2 3" key="1">
    <citation type="journal article" date="2015" name="Genome Announc.">
        <title>Expanding the biotechnology potential of lactobacilli through comparative genomics of 213 strains and associated genera.</title>
        <authorList>
            <person name="Sun Z."/>
            <person name="Harris H.M."/>
            <person name="McCann A."/>
            <person name="Guo C."/>
            <person name="Argimon S."/>
            <person name="Zhang W."/>
            <person name="Yang X."/>
            <person name="Jeffery I.B."/>
            <person name="Cooney J.C."/>
            <person name="Kagawa T.F."/>
            <person name="Liu W."/>
            <person name="Song Y."/>
            <person name="Salvetti E."/>
            <person name="Wrobel A."/>
            <person name="Rasinkangas P."/>
            <person name="Parkhill J."/>
            <person name="Rea M.C."/>
            <person name="O'Sullivan O."/>
            <person name="Ritari J."/>
            <person name="Douillard F.P."/>
            <person name="Paul Ross R."/>
            <person name="Yang R."/>
            <person name="Briner A.E."/>
            <person name="Felis G.E."/>
            <person name="de Vos W.M."/>
            <person name="Barrangou R."/>
            <person name="Klaenhammer T.R."/>
            <person name="Caufield P.W."/>
            <person name="Cui Y."/>
            <person name="Zhang H."/>
            <person name="O'Toole P.W."/>
        </authorList>
    </citation>
    <scope>NUCLEOTIDE SEQUENCE [LARGE SCALE GENOMIC DNA]</scope>
    <source>
        <strain evidence="2 3">DSM 5007</strain>
    </source>
</reference>
<feature type="transmembrane region" description="Helical" evidence="1">
    <location>
        <begin position="70"/>
        <end position="91"/>
    </location>
</feature>
<dbReference type="RefSeq" id="WP_056938519.1">
    <property type="nucleotide sequence ID" value="NZ_AZGF01000003.1"/>
</dbReference>
<sequence length="646" mass="74150">MKLANKIVSVIFFLLALLPLFSWLIISKTNFSYIFTGITLIVTTGVLILLVLFRLIFIFLSSVSEKVNKWILAIILFMIIIVQLWLSFHFIDYGRADSFYVRNEAVGLSSGIHEWNNYFYVYSNNVNYTEFLAGLISVLHFLKFTNIWLVINIINFIWLDCGLFAALKIVSLKHLSPAAGNIFSILWLFSLPIYFFGLFVYSDVIALPVPIITFALWIYFDTNDGYKKYASFAVMVLLDIFSTLIKPNMIVLLIAVGIMITTKLIKKQWSSKTILTSMIISIVCVFIGIGTFRLENKVYNYQDRPNEELPATSWIAMSLNFSNEGMYNLTDVRKQISLPTHNAKINSEKNIIKKRIKMMGASGLLLHFFQKLSIFLGSGTFGGEKLTSQWEIEPSWYRENHQILNFQFTIISQMLLSFVFLNSAIGFLRRSSNYDNLLPLLIFIGLSTFHIFIWEVEARYAVPLYPLLLLWCADGIDSLKKITFKISRFNQVLLSFCLIACLGLLSFITPKVLNNRFSSTVVAEQGNGKYFSDENITLKARERVFTTVKVHEKSNILKIYGNHNSTKVLIILTMDGKTIKTTTTRLSEVTTMKYPKQNPGKITIEIKNLSNHDTSLGVVHSHYPVDSFHIRNIKNTYLTYYIMFQQ</sequence>
<feature type="transmembrane region" description="Helical" evidence="1">
    <location>
        <begin position="232"/>
        <end position="261"/>
    </location>
</feature>
<dbReference type="Proteomes" id="UP000051820">
    <property type="component" value="Unassembled WGS sequence"/>
</dbReference>
<feature type="transmembrane region" description="Helical" evidence="1">
    <location>
        <begin position="363"/>
        <end position="383"/>
    </location>
</feature>
<feature type="transmembrane region" description="Helical" evidence="1">
    <location>
        <begin position="273"/>
        <end position="294"/>
    </location>
</feature>
<feature type="transmembrane region" description="Helical" evidence="1">
    <location>
        <begin position="491"/>
        <end position="509"/>
    </location>
</feature>
<keyword evidence="3" id="KW-1185">Reference proteome</keyword>
<comment type="caution">
    <text evidence="2">The sequence shown here is derived from an EMBL/GenBank/DDBJ whole genome shotgun (WGS) entry which is preliminary data.</text>
</comment>
<name>A0A0R1W6V9_9LACO</name>
<evidence type="ECO:0000313" key="2">
    <source>
        <dbReference type="EMBL" id="KRM13141.1"/>
    </source>
</evidence>